<reference evidence="1 2" key="1">
    <citation type="journal article" date="2022" name="bioRxiv">
        <title>The genome of the oomycete Peronosclerospora sorghi, a cosmopolitan pathogen of maize and sorghum, is inflated with dispersed pseudogenes.</title>
        <authorList>
            <person name="Fletcher K."/>
            <person name="Martin F."/>
            <person name="Isakeit T."/>
            <person name="Cavanaugh K."/>
            <person name="Magill C."/>
            <person name="Michelmore R."/>
        </authorList>
    </citation>
    <scope>NUCLEOTIDE SEQUENCE [LARGE SCALE GENOMIC DNA]</scope>
    <source>
        <strain evidence="1">P6</strain>
    </source>
</reference>
<evidence type="ECO:0000313" key="1">
    <source>
        <dbReference type="EMBL" id="KAI9920201.1"/>
    </source>
</evidence>
<comment type="caution">
    <text evidence="1">The sequence shown here is derived from an EMBL/GenBank/DDBJ whole genome shotgun (WGS) entry which is preliminary data.</text>
</comment>
<evidence type="ECO:0000313" key="2">
    <source>
        <dbReference type="Proteomes" id="UP001163321"/>
    </source>
</evidence>
<gene>
    <name evidence="1" type="ORF">PsorP6_015966</name>
</gene>
<sequence length="262" mass="29579">MASIQDIKVEGVTAFVTSPKTSYHYVLMLYSGEMAKDDYLTPSSRISEASTMDYLGYFRDSLDSKLDDSSDVQRALEVLEEEVLRLIFDVKIRIFQSARVTKYAFTLAPVSVERIDVLDSKLRDKQHELERLREELERVRGGIDTGYAHIVLKASTKLDMLTLLWDDVKSDNFFVNCETGEVSIRRPGVYCITAVVIVAASDLNLFIKLVKNGNAVQRAYFPSSASDTWTTASSTSRFEAEDVVQVQCRGPIRHAFLSLDYV</sequence>
<organism evidence="1 2">
    <name type="scientific">Peronosclerospora sorghi</name>
    <dbReference type="NCBI Taxonomy" id="230839"/>
    <lineage>
        <taxon>Eukaryota</taxon>
        <taxon>Sar</taxon>
        <taxon>Stramenopiles</taxon>
        <taxon>Oomycota</taxon>
        <taxon>Peronosporomycetes</taxon>
        <taxon>Peronosporales</taxon>
        <taxon>Peronosporaceae</taxon>
        <taxon>Peronosclerospora</taxon>
    </lineage>
</organism>
<protein>
    <submittedName>
        <fullName evidence="1">Uncharacterized protein</fullName>
    </submittedName>
</protein>
<dbReference type="EMBL" id="CM047589">
    <property type="protein sequence ID" value="KAI9920201.1"/>
    <property type="molecule type" value="Genomic_DNA"/>
</dbReference>
<proteinExistence type="predicted"/>
<accession>A0ACC0WPG5</accession>
<keyword evidence="2" id="KW-1185">Reference proteome</keyword>
<dbReference type="Proteomes" id="UP001163321">
    <property type="component" value="Chromosome 10"/>
</dbReference>
<name>A0ACC0WPG5_9STRA</name>